<proteinExistence type="predicted"/>
<dbReference type="EMBL" id="FNSD01000001">
    <property type="protein sequence ID" value="SEC47689.1"/>
    <property type="molecule type" value="Genomic_DNA"/>
</dbReference>
<protein>
    <recommendedName>
        <fullName evidence="1">AbiJ N-terminal domain-containing protein</fullName>
    </recommendedName>
</protein>
<dbReference type="OrthoDB" id="5379851at2"/>
<feature type="domain" description="AbiJ N-terminal" evidence="1">
    <location>
        <begin position="9"/>
        <end position="97"/>
    </location>
</feature>
<evidence type="ECO:0000313" key="2">
    <source>
        <dbReference type="EMBL" id="SEC47689.1"/>
    </source>
</evidence>
<reference evidence="2 3" key="1">
    <citation type="submission" date="2016-10" db="EMBL/GenBank/DDBJ databases">
        <authorList>
            <person name="de Groot N.N."/>
        </authorList>
    </citation>
    <scope>NUCLEOTIDE SEQUENCE [LARGE SCALE GENOMIC DNA]</scope>
    <source>
        <strain evidence="2 3">AB35.6</strain>
    </source>
</reference>
<evidence type="ECO:0000313" key="3">
    <source>
        <dbReference type="Proteomes" id="UP000182409"/>
    </source>
</evidence>
<dbReference type="InterPro" id="IPR040508">
    <property type="entry name" value="AbiJ_NTD5"/>
</dbReference>
<dbReference type="Proteomes" id="UP000182409">
    <property type="component" value="Unassembled WGS sequence"/>
</dbReference>
<accession>A0A1H4SUG0</accession>
<organism evidence="2 3">
    <name type="scientific">Terriglobus roseus</name>
    <dbReference type="NCBI Taxonomy" id="392734"/>
    <lineage>
        <taxon>Bacteria</taxon>
        <taxon>Pseudomonadati</taxon>
        <taxon>Acidobacteriota</taxon>
        <taxon>Terriglobia</taxon>
        <taxon>Terriglobales</taxon>
        <taxon>Acidobacteriaceae</taxon>
        <taxon>Terriglobus</taxon>
    </lineage>
</organism>
<dbReference type="Pfam" id="PF18865">
    <property type="entry name" value="AbiJ_NTD5"/>
    <property type="match status" value="1"/>
</dbReference>
<sequence>MNEPTSTSLSHEARILRVKKIALEHFKEEHWVEMTSQVGCSDLLEMRDEALGSVSWGDDAYAATVLKILSAIVQRNPTDLDRLELYADKCLAHAEAGSFSGVTLTRI</sequence>
<gene>
    <name evidence="2" type="ORF">SAMN05443244_3555</name>
</gene>
<evidence type="ECO:0000259" key="1">
    <source>
        <dbReference type="Pfam" id="PF18865"/>
    </source>
</evidence>
<dbReference type="RefSeq" id="WP_139285246.1">
    <property type="nucleotide sequence ID" value="NZ_FNSD01000001.1"/>
</dbReference>
<name>A0A1H4SUG0_9BACT</name>
<dbReference type="AlphaFoldDB" id="A0A1H4SUG0"/>